<dbReference type="Gene3D" id="3.30.1370.10">
    <property type="entry name" value="K Homology domain, type 1"/>
    <property type="match status" value="1"/>
</dbReference>
<dbReference type="InterPro" id="IPR055256">
    <property type="entry name" value="KH_1_KHDC4/BBP-like"/>
</dbReference>
<evidence type="ECO:0000256" key="4">
    <source>
        <dbReference type="PROSITE-ProRule" id="PRU00117"/>
    </source>
</evidence>
<organism evidence="8 9">
    <name type="scientific">Blattamonas nauphoetae</name>
    <dbReference type="NCBI Taxonomy" id="2049346"/>
    <lineage>
        <taxon>Eukaryota</taxon>
        <taxon>Metamonada</taxon>
        <taxon>Preaxostyla</taxon>
        <taxon>Oxymonadida</taxon>
        <taxon>Blattamonas</taxon>
    </lineage>
</organism>
<gene>
    <name evidence="8" type="ORF">BLNAU_19179</name>
</gene>
<keyword evidence="5" id="KW-0508">mRNA splicing</keyword>
<name>A0ABQ9X2S7_9EUKA</name>
<protein>
    <recommendedName>
        <fullName evidence="5">Branchpoint-bridging protein</fullName>
    </recommendedName>
</protein>
<dbReference type="EMBL" id="JARBJD010000244">
    <property type="protein sequence ID" value="KAK2945883.1"/>
    <property type="molecule type" value="Genomic_DNA"/>
</dbReference>
<keyword evidence="5" id="KW-0479">Metal-binding</keyword>
<keyword evidence="5" id="KW-0507">mRNA processing</keyword>
<evidence type="ECO:0000313" key="9">
    <source>
        <dbReference type="Proteomes" id="UP001281761"/>
    </source>
</evidence>
<evidence type="ECO:0000313" key="8">
    <source>
        <dbReference type="EMBL" id="KAK2945883.1"/>
    </source>
</evidence>
<dbReference type="InterPro" id="IPR004087">
    <property type="entry name" value="KH_dom"/>
</dbReference>
<dbReference type="PROSITE" id="PS50084">
    <property type="entry name" value="KH_TYPE_1"/>
    <property type="match status" value="1"/>
</dbReference>
<keyword evidence="2 5" id="KW-0862">Zinc</keyword>
<comment type="function">
    <text evidence="5">Necessary for the splicing of pre-mRNA. Has a role in the recognition of the branch site (5'-UACUAAC-3'), the pyrimidine tract and the 3'-splice site at the 3'-end of introns.</text>
</comment>
<comment type="similarity">
    <text evidence="5">Belongs to the BBP/SF1 family.</text>
</comment>
<keyword evidence="9" id="KW-1185">Reference proteome</keyword>
<feature type="domain" description="K Homology" evidence="7">
    <location>
        <begin position="128"/>
        <end position="218"/>
    </location>
</feature>
<evidence type="ECO:0000256" key="2">
    <source>
        <dbReference type="ARBA" id="ARBA00022833"/>
    </source>
</evidence>
<dbReference type="InterPro" id="IPR032570">
    <property type="entry name" value="SF1-HH"/>
</dbReference>
<keyword evidence="1 5" id="KW-0863">Zinc-finger</keyword>
<keyword evidence="5" id="KW-0539">Nucleus</keyword>
<comment type="caution">
    <text evidence="8">The sequence shown here is derived from an EMBL/GenBank/DDBJ whole genome shotgun (WGS) entry which is preliminary data.</text>
</comment>
<keyword evidence="3 4" id="KW-0694">RNA-binding</keyword>
<reference evidence="8 9" key="1">
    <citation type="journal article" date="2022" name="bioRxiv">
        <title>Genomics of Preaxostyla Flagellates Illuminates Evolutionary Transitions and the Path Towards Mitochondrial Loss.</title>
        <authorList>
            <person name="Novak L.V.F."/>
            <person name="Treitli S.C."/>
            <person name="Pyrih J."/>
            <person name="Halakuc P."/>
            <person name="Pipaliya S.V."/>
            <person name="Vacek V."/>
            <person name="Brzon O."/>
            <person name="Soukal P."/>
            <person name="Eme L."/>
            <person name="Dacks J.B."/>
            <person name="Karnkowska A."/>
            <person name="Elias M."/>
            <person name="Hampl V."/>
        </authorList>
    </citation>
    <scope>NUCLEOTIDE SEQUENCE [LARGE SCALE GENOMIC DNA]</scope>
    <source>
        <strain evidence="8">NAU3</strain>
        <tissue evidence="8">Gut</tissue>
    </source>
</reference>
<accession>A0ABQ9X2S7</accession>
<evidence type="ECO:0000256" key="1">
    <source>
        <dbReference type="ARBA" id="ARBA00022771"/>
    </source>
</evidence>
<evidence type="ECO:0000256" key="3">
    <source>
        <dbReference type="ARBA" id="ARBA00022884"/>
    </source>
</evidence>
<dbReference type="Pfam" id="PF16275">
    <property type="entry name" value="SF1-HH"/>
    <property type="match status" value="1"/>
</dbReference>
<dbReference type="SUPFAM" id="SSF54791">
    <property type="entry name" value="Eukaryotic type KH-domain (KH-domain type I)"/>
    <property type="match status" value="1"/>
</dbReference>
<evidence type="ECO:0000256" key="6">
    <source>
        <dbReference type="SAM" id="MobiDB-lite"/>
    </source>
</evidence>
<feature type="region of interest" description="Disordered" evidence="6">
    <location>
        <begin position="170"/>
        <end position="191"/>
    </location>
</feature>
<dbReference type="InterPro" id="IPR036612">
    <property type="entry name" value="KH_dom_type_1_sf"/>
</dbReference>
<dbReference type="InterPro" id="IPR045071">
    <property type="entry name" value="BBP-like"/>
</dbReference>
<dbReference type="SMART" id="SM00322">
    <property type="entry name" value="KH"/>
    <property type="match status" value="1"/>
</dbReference>
<sequence>MSTLLRSYWVPKDGTSRWSPEGMKEPLVPGALTHLEGDLSKETIDLILIRRRLKEIEYRTATNNHEYELVPVDYQFAPMYDDNGRLIPTANDKTRQRLQLERDALNEIALPSNKLVKEQESAVLAPGVKKTFKYFLPESKDPSVNVLGLLIGPRGNSLRKLQNQTGTTITIRGKGSSRSRREAGESLPGDDEELHAYIQADTDEQIKRTVSLIKNILFNPVVQNEFRKEQLRQLNYMEGTDSENVPLVCLYCGATNHTTDQCPSNTLLFDDGSGNNDDLEAFLKDTMHLNENGEDDENLDLNGAFSLNLDDTRNSELKENPMRAYQSAMLKLYSGDETFHY</sequence>
<comment type="subcellular location">
    <subcellularLocation>
        <location evidence="5">Nucleus</location>
    </subcellularLocation>
</comment>
<dbReference type="Proteomes" id="UP001281761">
    <property type="component" value="Unassembled WGS sequence"/>
</dbReference>
<dbReference type="PANTHER" id="PTHR11208:SF45">
    <property type="entry name" value="SPLICING FACTOR 1"/>
    <property type="match status" value="1"/>
</dbReference>
<dbReference type="PANTHER" id="PTHR11208">
    <property type="entry name" value="RNA-BINDING PROTEIN RELATED"/>
    <property type="match status" value="1"/>
</dbReference>
<keyword evidence="5" id="KW-0747">Spliceosome</keyword>
<dbReference type="Pfam" id="PF22675">
    <property type="entry name" value="KH-I_KHDC4-BBP"/>
    <property type="match status" value="1"/>
</dbReference>
<proteinExistence type="inferred from homology"/>
<evidence type="ECO:0000256" key="5">
    <source>
        <dbReference type="RuleBase" id="RU367126"/>
    </source>
</evidence>
<evidence type="ECO:0000259" key="7">
    <source>
        <dbReference type="SMART" id="SM00322"/>
    </source>
</evidence>